<evidence type="ECO:0000313" key="1">
    <source>
        <dbReference type="EMBL" id="BBH19653.1"/>
    </source>
</evidence>
<dbReference type="KEGG" id="pbk:Back11_09980"/>
<reference evidence="1 2" key="1">
    <citation type="submission" date="2018-11" db="EMBL/GenBank/DDBJ databases">
        <title>Complete genome sequence of Paenibacillus baekrokdamisoli strain KCTC 33723.</title>
        <authorList>
            <person name="Kang S.W."/>
            <person name="Lee K.C."/>
            <person name="Kim K.K."/>
            <person name="Kim J.S."/>
            <person name="Kim D.S."/>
            <person name="Ko S.H."/>
            <person name="Yang S.H."/>
            <person name="Lee J.S."/>
        </authorList>
    </citation>
    <scope>NUCLEOTIDE SEQUENCE [LARGE SCALE GENOMIC DNA]</scope>
    <source>
        <strain evidence="1 2">KCTC 33723</strain>
    </source>
</reference>
<dbReference type="EMBL" id="AP019308">
    <property type="protein sequence ID" value="BBH19653.1"/>
    <property type="molecule type" value="Genomic_DNA"/>
</dbReference>
<dbReference type="RefSeq" id="WP_125654151.1">
    <property type="nucleotide sequence ID" value="NZ_AP019308.1"/>
</dbReference>
<gene>
    <name evidence="1" type="ORF">Back11_09980</name>
</gene>
<organism evidence="1 2">
    <name type="scientific">Paenibacillus baekrokdamisoli</name>
    <dbReference type="NCBI Taxonomy" id="1712516"/>
    <lineage>
        <taxon>Bacteria</taxon>
        <taxon>Bacillati</taxon>
        <taxon>Bacillota</taxon>
        <taxon>Bacilli</taxon>
        <taxon>Bacillales</taxon>
        <taxon>Paenibacillaceae</taxon>
        <taxon>Paenibacillus</taxon>
    </lineage>
</organism>
<evidence type="ECO:0000313" key="2">
    <source>
        <dbReference type="Proteomes" id="UP000275368"/>
    </source>
</evidence>
<keyword evidence="2" id="KW-1185">Reference proteome</keyword>
<protein>
    <submittedName>
        <fullName evidence="1">Uncharacterized protein</fullName>
    </submittedName>
</protein>
<proteinExistence type="predicted"/>
<sequence length="87" mass="9904">MGERVKTIFLLLLYSLICGLLLSIFPVIASPIRYVFSLLALVLGIYSFRRFESIRSRILLCVLAIVFFILFTFIIAAVTYLKTNPPT</sequence>
<dbReference type="AlphaFoldDB" id="A0A3G9J4J6"/>
<accession>A0A3G9J4J6</accession>
<dbReference type="Proteomes" id="UP000275368">
    <property type="component" value="Chromosome"/>
</dbReference>
<name>A0A3G9J4J6_9BACL</name>